<dbReference type="GO" id="GO:0004553">
    <property type="term" value="F:hydrolase activity, hydrolyzing O-glycosyl compounds"/>
    <property type="evidence" value="ECO:0007669"/>
    <property type="project" value="InterPro"/>
</dbReference>
<dbReference type="PROSITE" id="PS51272">
    <property type="entry name" value="SLH"/>
    <property type="match status" value="3"/>
</dbReference>
<feature type="domain" description="SLH" evidence="2">
    <location>
        <begin position="687"/>
        <end position="750"/>
    </location>
</feature>
<dbReference type="InterPro" id="IPR001119">
    <property type="entry name" value="SLH_dom"/>
</dbReference>
<name>A0A9X4QTL2_9BACL</name>
<dbReference type="PANTHER" id="PTHR43308">
    <property type="entry name" value="OUTER MEMBRANE PROTEIN ALPHA-RELATED"/>
    <property type="match status" value="1"/>
</dbReference>
<evidence type="ECO:0000313" key="3">
    <source>
        <dbReference type="EMBL" id="MDG0810463.1"/>
    </source>
</evidence>
<comment type="caution">
    <text evidence="3">The sequence shown here is derived from an EMBL/GenBank/DDBJ whole genome shotgun (WGS) entry which is preliminary data.</text>
</comment>
<dbReference type="Pfam" id="PF06452">
    <property type="entry name" value="CBM9_1"/>
    <property type="match status" value="1"/>
</dbReference>
<dbReference type="InterPro" id="IPR051465">
    <property type="entry name" value="Cell_Envelope_Struct_Comp"/>
</dbReference>
<feature type="domain" description="SLH" evidence="2">
    <location>
        <begin position="812"/>
        <end position="870"/>
    </location>
</feature>
<dbReference type="AlphaFoldDB" id="A0A9X4QTL2"/>
<dbReference type="EMBL" id="JAPDIA010000003">
    <property type="protein sequence ID" value="MDG0810463.1"/>
    <property type="molecule type" value="Genomic_DNA"/>
</dbReference>
<gene>
    <name evidence="3" type="ORF">OMP40_14710</name>
</gene>
<keyword evidence="4" id="KW-1185">Reference proteome</keyword>
<accession>A0A9X4QTL2</accession>
<feature type="compositionally biased region" description="Low complexity" evidence="1">
    <location>
        <begin position="485"/>
        <end position="502"/>
    </location>
</feature>
<dbReference type="RefSeq" id="WP_277533193.1">
    <property type="nucleotide sequence ID" value="NZ_JAPDIA010000003.1"/>
</dbReference>
<dbReference type="Pfam" id="PF00395">
    <property type="entry name" value="SLH"/>
    <property type="match status" value="3"/>
</dbReference>
<dbReference type="Proteomes" id="UP001153404">
    <property type="component" value="Unassembled WGS sequence"/>
</dbReference>
<dbReference type="PANTHER" id="PTHR43308:SF5">
    <property type="entry name" value="S-LAYER PROTEIN _ PEPTIDOGLYCAN ENDO-BETA-N-ACETYLGLUCOSAMINIDASE"/>
    <property type="match status" value="1"/>
</dbReference>
<protein>
    <submittedName>
        <fullName evidence="3">S-layer homology domain-containing protein</fullName>
    </submittedName>
</protein>
<evidence type="ECO:0000256" key="1">
    <source>
        <dbReference type="SAM" id="MobiDB-lite"/>
    </source>
</evidence>
<feature type="region of interest" description="Disordered" evidence="1">
    <location>
        <begin position="482"/>
        <end position="503"/>
    </location>
</feature>
<evidence type="ECO:0000313" key="4">
    <source>
        <dbReference type="Proteomes" id="UP001153404"/>
    </source>
</evidence>
<dbReference type="SUPFAM" id="SSF49344">
    <property type="entry name" value="CBD9-like"/>
    <property type="match status" value="1"/>
</dbReference>
<feature type="domain" description="SLH" evidence="2">
    <location>
        <begin position="751"/>
        <end position="809"/>
    </location>
</feature>
<dbReference type="GO" id="GO:0016052">
    <property type="term" value="P:carbohydrate catabolic process"/>
    <property type="evidence" value="ECO:0007669"/>
    <property type="project" value="InterPro"/>
</dbReference>
<organism evidence="3 4">
    <name type="scientific">Cohnella rhizosphaerae</name>
    <dbReference type="NCBI Taxonomy" id="1457232"/>
    <lineage>
        <taxon>Bacteria</taxon>
        <taxon>Bacillati</taxon>
        <taxon>Bacillota</taxon>
        <taxon>Bacilli</taxon>
        <taxon>Bacillales</taxon>
        <taxon>Paenibacillaceae</taxon>
        <taxon>Cohnella</taxon>
    </lineage>
</organism>
<dbReference type="GO" id="GO:0030246">
    <property type="term" value="F:carbohydrate binding"/>
    <property type="evidence" value="ECO:0007669"/>
    <property type="project" value="InterPro"/>
</dbReference>
<sequence>MTNADPSRGFGPVMYSFTLSYEERIPPFAVRANDVLNIQPGETKALELAVTNRDTVAHQAAMSVLPTLKDALSFVPESSSEGDYLIENEGSAISGGGRYADGSNDFVYRIPVPQDLGNPVLKLTLSNRFEMSLSADGTNWNVVDYEADSSVEGSANIRERSYPVGSYASVAEAVYVKIGDRYGQGWGGMLHKLTLSGDSEPELAIAFPDDHIEIQPHQTRTIRVLITPNADIATASPQQPIRLSAGGIGSDYMLPVKINFVKPVYAGHWAAAPISVDGIVDEGEWSDAQDIVINERDPDLLRYGALWGDTGHIDARYRLKWDDTNLYVLEQRQDSEFLFTETGANMFSSTASMLFLDTDHDKSGAAYRSGDYAVLFTAGGPDSQPHAYMRQGDDGGVQEYPLTDAVIQSKVDTAAHAYVLEMAIPWSALRSTSFVPGNDEVAGMSVLSTRKLSGNVWGQLMWMGNGDDQANWADMKLVGKPAPETPVDVTPPTSTSPIDSGSRQTVTAADLKNAQDGIVRIKVLENKESVWLPTDIADLIGSNRLQIEQHHMTVSFSREQLQKIQSAATGAQAAGAQIRFSAALVPNETVATVLQGLNRSSLQVTAAGDVIDFKLDVVAADGSVLPVAAFADPLTLTLKVNPDANARLSGVYEIAADGTAKYAGGDLTDGAMTVKIDHPAAYAVLEYDKTFSDVPSSFWAGEVIKLMAAKHVIEGVSDTRFEPQGIVTRAEFSAMIARALDLKAVNQATFKDVDSTKWYADSVAAVYEAGIVLGRSEDLFAPSDTITREEMAVLAIRAYAYKKGHAGAGASTAPFNDLDQIHSWAQAAVSQARELGLLDGRGNNRFAPKERLTRAEGAQILSELWVALQQ</sequence>
<dbReference type="InterPro" id="IPR010502">
    <property type="entry name" value="Carb-bd_dom_fam9"/>
</dbReference>
<dbReference type="Gene3D" id="2.60.40.1190">
    <property type="match status" value="1"/>
</dbReference>
<reference evidence="3" key="1">
    <citation type="submission" date="2022-10" db="EMBL/GenBank/DDBJ databases">
        <title>Comparative genomic analysis of Cohnella hashimotonis sp. nov., isolated from the International Space Station.</title>
        <authorList>
            <person name="Simpson A."/>
            <person name="Venkateswaran K."/>
        </authorList>
    </citation>
    <scope>NUCLEOTIDE SEQUENCE</scope>
    <source>
        <strain evidence="3">DSM 28161</strain>
    </source>
</reference>
<proteinExistence type="predicted"/>
<evidence type="ECO:0000259" key="2">
    <source>
        <dbReference type="PROSITE" id="PS51272"/>
    </source>
</evidence>